<dbReference type="PROSITE" id="PS50159">
    <property type="entry name" value="RIBOSOMAL_S13_2"/>
    <property type="match status" value="1"/>
</dbReference>
<evidence type="ECO:0000256" key="4">
    <source>
        <dbReference type="RuleBase" id="RU003830"/>
    </source>
</evidence>
<evidence type="ECO:0000313" key="6">
    <source>
        <dbReference type="Proteomes" id="UP000265703"/>
    </source>
</evidence>
<reference evidence="5 6" key="1">
    <citation type="submission" date="2018-06" db="EMBL/GenBank/DDBJ databases">
        <title>Comparative genomics reveals the genomic features of Rhizophagus irregularis, R. cerebriforme, R. diaphanum and Gigaspora rosea, and their symbiotic lifestyle signature.</title>
        <authorList>
            <person name="Morin E."/>
            <person name="San Clemente H."/>
            <person name="Chen E.C.H."/>
            <person name="De La Providencia I."/>
            <person name="Hainaut M."/>
            <person name="Kuo A."/>
            <person name="Kohler A."/>
            <person name="Murat C."/>
            <person name="Tang N."/>
            <person name="Roy S."/>
            <person name="Loubradou J."/>
            <person name="Henrissat B."/>
            <person name="Grigoriev I.V."/>
            <person name="Corradi N."/>
            <person name="Roux C."/>
            <person name="Martin F.M."/>
        </authorList>
    </citation>
    <scope>NUCLEOTIDE SEQUENCE [LARGE SCALE GENOMIC DNA]</scope>
    <source>
        <strain evidence="5 6">DAOM 227022</strain>
    </source>
</reference>
<dbReference type="EMBL" id="QKYT01000106">
    <property type="protein sequence ID" value="RIA93350.1"/>
    <property type="molecule type" value="Genomic_DNA"/>
</dbReference>
<dbReference type="PIRSF" id="PIRSF002134">
    <property type="entry name" value="Ribosomal_S13"/>
    <property type="match status" value="1"/>
</dbReference>
<keyword evidence="2 4" id="KW-0689">Ribosomal protein</keyword>
<organism evidence="5 6">
    <name type="scientific">Glomus cerebriforme</name>
    <dbReference type="NCBI Taxonomy" id="658196"/>
    <lineage>
        <taxon>Eukaryota</taxon>
        <taxon>Fungi</taxon>
        <taxon>Fungi incertae sedis</taxon>
        <taxon>Mucoromycota</taxon>
        <taxon>Glomeromycotina</taxon>
        <taxon>Glomeromycetes</taxon>
        <taxon>Glomerales</taxon>
        <taxon>Glomeraceae</taxon>
        <taxon>Glomus</taxon>
    </lineage>
</organism>
<protein>
    <recommendedName>
        <fullName evidence="7">30S ribosomal protein S13</fullName>
    </recommendedName>
</protein>
<proteinExistence type="inferred from homology"/>
<accession>A0A397T4S8</accession>
<dbReference type="Pfam" id="PF00416">
    <property type="entry name" value="Ribosomal_S13"/>
    <property type="match status" value="1"/>
</dbReference>
<keyword evidence="6" id="KW-1185">Reference proteome</keyword>
<evidence type="ECO:0000256" key="1">
    <source>
        <dbReference type="ARBA" id="ARBA00008080"/>
    </source>
</evidence>
<gene>
    <name evidence="5" type="ORF">C1645_819542</name>
</gene>
<evidence type="ECO:0000313" key="5">
    <source>
        <dbReference type="EMBL" id="RIA93350.1"/>
    </source>
</evidence>
<dbReference type="GO" id="GO:0005840">
    <property type="term" value="C:ribosome"/>
    <property type="evidence" value="ECO:0007669"/>
    <property type="project" value="UniProtKB-KW"/>
</dbReference>
<name>A0A397T4S8_9GLOM</name>
<evidence type="ECO:0000256" key="3">
    <source>
        <dbReference type="ARBA" id="ARBA00023274"/>
    </source>
</evidence>
<dbReference type="InterPro" id="IPR001892">
    <property type="entry name" value="Ribosomal_uS13"/>
</dbReference>
<keyword evidence="3 4" id="KW-0687">Ribonucleoprotein</keyword>
<dbReference type="Gene3D" id="1.10.8.50">
    <property type="match status" value="1"/>
</dbReference>
<sequence>MVSIKGQEIPNNKNIFIALTYIYGIGRQRAEEIVKECELRNEIKQIIDAQIKLGNYRGKRRSQKPNPLPIRAPSPK</sequence>
<dbReference type="OrthoDB" id="525520at2759"/>
<dbReference type="GO" id="GO:0003735">
    <property type="term" value="F:structural constituent of ribosome"/>
    <property type="evidence" value="ECO:0007669"/>
    <property type="project" value="InterPro"/>
</dbReference>
<dbReference type="InterPro" id="IPR010979">
    <property type="entry name" value="Ribosomal_uS13-like_H2TH"/>
</dbReference>
<comment type="similarity">
    <text evidence="1 4">Belongs to the universal ribosomal protein uS13 family.</text>
</comment>
<comment type="caution">
    <text evidence="5">The sequence shown here is derived from an EMBL/GenBank/DDBJ whole genome shotgun (WGS) entry which is preliminary data.</text>
</comment>
<dbReference type="GO" id="GO:0003723">
    <property type="term" value="F:RNA binding"/>
    <property type="evidence" value="ECO:0007669"/>
    <property type="project" value="InterPro"/>
</dbReference>
<dbReference type="Proteomes" id="UP000265703">
    <property type="component" value="Unassembled WGS sequence"/>
</dbReference>
<dbReference type="GO" id="GO:1990904">
    <property type="term" value="C:ribonucleoprotein complex"/>
    <property type="evidence" value="ECO:0007669"/>
    <property type="project" value="UniProtKB-KW"/>
</dbReference>
<dbReference type="SUPFAM" id="SSF46946">
    <property type="entry name" value="S13-like H2TH domain"/>
    <property type="match status" value="1"/>
</dbReference>
<dbReference type="AlphaFoldDB" id="A0A397T4S8"/>
<dbReference type="GO" id="GO:0006412">
    <property type="term" value="P:translation"/>
    <property type="evidence" value="ECO:0007669"/>
    <property type="project" value="InterPro"/>
</dbReference>
<evidence type="ECO:0000256" key="2">
    <source>
        <dbReference type="ARBA" id="ARBA00022980"/>
    </source>
</evidence>
<evidence type="ECO:0008006" key="7">
    <source>
        <dbReference type="Google" id="ProtNLM"/>
    </source>
</evidence>